<proteinExistence type="inferred from homology"/>
<feature type="transmembrane region" description="Helical" evidence="3">
    <location>
        <begin position="46"/>
        <end position="64"/>
    </location>
</feature>
<reference evidence="6" key="1">
    <citation type="submission" date="2025-08" db="UniProtKB">
        <authorList>
            <consortium name="RefSeq"/>
        </authorList>
    </citation>
    <scope>IDENTIFICATION</scope>
</reference>
<sequence>MGQKVMGPTVPAGAACGDALINVSSDESVLILINHCRDMKRQEARLRLITLLLLLGCTALFVYSTCANLGQHGKSGSSRDGSAEDQTPAYSKQERGCPEVPHAETVQRQAETQKIHLQSTGKANGSYITWAPILGKMNYNKEKNAIVIPTTGIYFIYLRFTLSCNDDVKGSKFQKFHIQLHRWSEAYGKVTTELDAWESVKCQTKDYQTLFVGQLFDRLDGEFLSVKVIDGYNLIKTSFFGAFLQ</sequence>
<dbReference type="GO" id="GO:0016020">
    <property type="term" value="C:membrane"/>
    <property type="evidence" value="ECO:0007669"/>
    <property type="project" value="InterPro"/>
</dbReference>
<evidence type="ECO:0000256" key="1">
    <source>
        <dbReference type="ARBA" id="ARBA00008670"/>
    </source>
</evidence>
<name>A0A9Y3VR13_9CICH</name>
<dbReference type="PROSITE" id="PS51257">
    <property type="entry name" value="PROKAR_LIPOPROTEIN"/>
    <property type="match status" value="1"/>
</dbReference>
<dbReference type="Pfam" id="PF00229">
    <property type="entry name" value="TNF"/>
    <property type="match status" value="1"/>
</dbReference>
<evidence type="ECO:0000256" key="3">
    <source>
        <dbReference type="SAM" id="Phobius"/>
    </source>
</evidence>
<dbReference type="RefSeq" id="XP_005748209.1">
    <property type="nucleotide sequence ID" value="XM_005748152.1"/>
</dbReference>
<feature type="domain" description="THD" evidence="4">
    <location>
        <begin position="136"/>
        <end position="244"/>
    </location>
</feature>
<dbReference type="Gene3D" id="2.60.120.40">
    <property type="match status" value="1"/>
</dbReference>
<comment type="similarity">
    <text evidence="1">Belongs to the tumor necrosis factor family.</text>
</comment>
<keyword evidence="3" id="KW-0472">Membrane</keyword>
<organism evidence="5 6">
    <name type="scientific">Pundamilia nyererei</name>
    <dbReference type="NCBI Taxonomy" id="303518"/>
    <lineage>
        <taxon>Eukaryota</taxon>
        <taxon>Metazoa</taxon>
        <taxon>Chordata</taxon>
        <taxon>Craniata</taxon>
        <taxon>Vertebrata</taxon>
        <taxon>Euteleostomi</taxon>
        <taxon>Actinopterygii</taxon>
        <taxon>Neopterygii</taxon>
        <taxon>Teleostei</taxon>
        <taxon>Neoteleostei</taxon>
        <taxon>Acanthomorphata</taxon>
        <taxon>Ovalentaria</taxon>
        <taxon>Cichlomorphae</taxon>
        <taxon>Cichliformes</taxon>
        <taxon>Cichlidae</taxon>
        <taxon>African cichlids</taxon>
        <taxon>Pseudocrenilabrinae</taxon>
        <taxon>Haplochromini</taxon>
        <taxon>Pundamilia</taxon>
    </lineage>
</organism>
<dbReference type="InterPro" id="IPR006052">
    <property type="entry name" value="TNF_dom"/>
</dbReference>
<dbReference type="AlphaFoldDB" id="A0A9Y3VR13"/>
<dbReference type="GeneID" id="102199037"/>
<dbReference type="GO" id="GO:0006955">
    <property type="term" value="P:immune response"/>
    <property type="evidence" value="ECO:0007669"/>
    <property type="project" value="InterPro"/>
</dbReference>
<evidence type="ECO:0000313" key="5">
    <source>
        <dbReference type="Proteomes" id="UP000695023"/>
    </source>
</evidence>
<dbReference type="SUPFAM" id="SSF49842">
    <property type="entry name" value="TNF-like"/>
    <property type="match status" value="1"/>
</dbReference>
<accession>A0A9Y3VR13</accession>
<dbReference type="InterPro" id="IPR008983">
    <property type="entry name" value="Tumour_necrosis_fac-like_dom"/>
</dbReference>
<evidence type="ECO:0000256" key="2">
    <source>
        <dbReference type="SAM" id="MobiDB-lite"/>
    </source>
</evidence>
<evidence type="ECO:0000259" key="4">
    <source>
        <dbReference type="Pfam" id="PF00229"/>
    </source>
</evidence>
<protein>
    <submittedName>
        <fullName evidence="6">Uncharacterized protein LOC102199037</fullName>
    </submittedName>
</protein>
<feature type="compositionally biased region" description="Polar residues" evidence="2">
    <location>
        <begin position="74"/>
        <end position="90"/>
    </location>
</feature>
<keyword evidence="5" id="KW-1185">Reference proteome</keyword>
<dbReference type="Proteomes" id="UP000695023">
    <property type="component" value="Unplaced"/>
</dbReference>
<keyword evidence="3" id="KW-1133">Transmembrane helix</keyword>
<feature type="region of interest" description="Disordered" evidence="2">
    <location>
        <begin position="72"/>
        <end position="102"/>
    </location>
</feature>
<dbReference type="GO" id="GO:0005164">
    <property type="term" value="F:tumor necrosis factor receptor binding"/>
    <property type="evidence" value="ECO:0007669"/>
    <property type="project" value="InterPro"/>
</dbReference>
<gene>
    <name evidence="6" type="primary">LOC102199037</name>
</gene>
<keyword evidence="3" id="KW-0812">Transmembrane</keyword>
<evidence type="ECO:0000313" key="6">
    <source>
        <dbReference type="RefSeq" id="XP_005748209.1"/>
    </source>
</evidence>